<dbReference type="Gene3D" id="1.10.238.10">
    <property type="entry name" value="EF-hand"/>
    <property type="match status" value="2"/>
</dbReference>
<accession>A0A8J2SH02</accession>
<dbReference type="GO" id="GO:0016460">
    <property type="term" value="C:myosin II complex"/>
    <property type="evidence" value="ECO:0007669"/>
    <property type="project" value="TreeGrafter"/>
</dbReference>
<dbReference type="PROSITE" id="PS00018">
    <property type="entry name" value="EF_HAND_1"/>
    <property type="match status" value="2"/>
</dbReference>
<dbReference type="GO" id="GO:0005509">
    <property type="term" value="F:calcium ion binding"/>
    <property type="evidence" value="ECO:0007669"/>
    <property type="project" value="InterPro"/>
</dbReference>
<evidence type="ECO:0000313" key="6">
    <source>
        <dbReference type="EMBL" id="CAH0367576.1"/>
    </source>
</evidence>
<dbReference type="EMBL" id="CAKKNE010000002">
    <property type="protein sequence ID" value="CAH0367576.1"/>
    <property type="molecule type" value="Genomic_DNA"/>
</dbReference>
<dbReference type="InterPro" id="IPR002048">
    <property type="entry name" value="EF_hand_dom"/>
</dbReference>
<evidence type="ECO:0000259" key="5">
    <source>
        <dbReference type="PROSITE" id="PS50222"/>
    </source>
</evidence>
<protein>
    <recommendedName>
        <fullName evidence="1">Calmodulin</fullName>
    </recommendedName>
</protein>
<dbReference type="CDD" id="cd00051">
    <property type="entry name" value="EFh"/>
    <property type="match status" value="1"/>
</dbReference>
<dbReference type="InterPro" id="IPR050230">
    <property type="entry name" value="CALM/Myosin/TropC-like"/>
</dbReference>
<reference evidence="6" key="1">
    <citation type="submission" date="2021-11" db="EMBL/GenBank/DDBJ databases">
        <authorList>
            <consortium name="Genoscope - CEA"/>
            <person name="William W."/>
        </authorList>
    </citation>
    <scope>NUCLEOTIDE SEQUENCE</scope>
</reference>
<dbReference type="SUPFAM" id="SSF47473">
    <property type="entry name" value="EF-hand"/>
    <property type="match status" value="1"/>
</dbReference>
<keyword evidence="2" id="KW-0677">Repeat</keyword>
<gene>
    <name evidence="6" type="ORF">PECAL_2P06040</name>
</gene>
<dbReference type="PANTHER" id="PTHR23048">
    <property type="entry name" value="MYOSIN LIGHT CHAIN 1, 3"/>
    <property type="match status" value="1"/>
</dbReference>
<feature type="compositionally biased region" description="Basic and acidic residues" evidence="4">
    <location>
        <begin position="26"/>
        <end position="53"/>
    </location>
</feature>
<dbReference type="PANTHER" id="PTHR23048:SF0">
    <property type="entry name" value="CALMODULIN LIKE 3"/>
    <property type="match status" value="1"/>
</dbReference>
<dbReference type="OrthoDB" id="26525at2759"/>
<keyword evidence="3" id="KW-0106">Calcium</keyword>
<dbReference type="AlphaFoldDB" id="A0A8J2SH02"/>
<evidence type="ECO:0000256" key="3">
    <source>
        <dbReference type="ARBA" id="ARBA00022837"/>
    </source>
</evidence>
<dbReference type="SMART" id="SM00054">
    <property type="entry name" value="EFh"/>
    <property type="match status" value="3"/>
</dbReference>
<evidence type="ECO:0000256" key="4">
    <source>
        <dbReference type="SAM" id="MobiDB-lite"/>
    </source>
</evidence>
<proteinExistence type="predicted"/>
<comment type="caution">
    <text evidence="6">The sequence shown here is derived from an EMBL/GenBank/DDBJ whole genome shotgun (WGS) entry which is preliminary data.</text>
</comment>
<dbReference type="PROSITE" id="PS50222">
    <property type="entry name" value="EF_HAND_2"/>
    <property type="match status" value="3"/>
</dbReference>
<feature type="region of interest" description="Disordered" evidence="4">
    <location>
        <begin position="1"/>
        <end position="65"/>
    </location>
</feature>
<evidence type="ECO:0000313" key="7">
    <source>
        <dbReference type="Proteomes" id="UP000789595"/>
    </source>
</evidence>
<dbReference type="InterPro" id="IPR011992">
    <property type="entry name" value="EF-hand-dom_pair"/>
</dbReference>
<dbReference type="Proteomes" id="UP000789595">
    <property type="component" value="Unassembled WGS sequence"/>
</dbReference>
<feature type="domain" description="EF-hand" evidence="5">
    <location>
        <begin position="64"/>
        <end position="99"/>
    </location>
</feature>
<sequence>MGQPYARQAQPVPHRRPRAPWTVARDTGRHADDASRQKFSRERDTHEAERAETTSRAGSHTHTTRHAGCRDAFLAFDKDRSGTIDVWELRQVLEAMGQKPTEEELFQMISEVDENMSGSIDFAEFLKVIENQKERAENFDDENDMIDAFVACGGEPDKGGHVRRETLVKIIKHDFGLTIDIEELINKIDTDLSGEIEFEEFKALLS</sequence>
<name>A0A8J2SH02_9STRA</name>
<dbReference type="Pfam" id="PF13499">
    <property type="entry name" value="EF-hand_7"/>
    <property type="match status" value="1"/>
</dbReference>
<keyword evidence="7" id="KW-1185">Reference proteome</keyword>
<feature type="domain" description="EF-hand" evidence="5">
    <location>
        <begin position="176"/>
        <end position="206"/>
    </location>
</feature>
<evidence type="ECO:0000256" key="2">
    <source>
        <dbReference type="ARBA" id="ARBA00022737"/>
    </source>
</evidence>
<evidence type="ECO:0000256" key="1">
    <source>
        <dbReference type="ARBA" id="ARBA00020786"/>
    </source>
</evidence>
<dbReference type="FunFam" id="1.10.238.10:FF:000003">
    <property type="entry name" value="Calmodulin A"/>
    <property type="match status" value="1"/>
</dbReference>
<dbReference type="InterPro" id="IPR018247">
    <property type="entry name" value="EF_Hand_1_Ca_BS"/>
</dbReference>
<feature type="domain" description="EF-hand" evidence="5">
    <location>
        <begin position="100"/>
        <end position="135"/>
    </location>
</feature>
<organism evidence="6 7">
    <name type="scientific">Pelagomonas calceolata</name>
    <dbReference type="NCBI Taxonomy" id="35677"/>
    <lineage>
        <taxon>Eukaryota</taxon>
        <taxon>Sar</taxon>
        <taxon>Stramenopiles</taxon>
        <taxon>Ochrophyta</taxon>
        <taxon>Pelagophyceae</taxon>
        <taxon>Pelagomonadales</taxon>
        <taxon>Pelagomonadaceae</taxon>
        <taxon>Pelagomonas</taxon>
    </lineage>
</organism>
<dbReference type="Pfam" id="PF13202">
    <property type="entry name" value="EF-hand_5"/>
    <property type="match status" value="1"/>
</dbReference>